<accession>A0A841PZX9</accession>
<keyword evidence="2" id="KW-1185">Reference proteome</keyword>
<sequence length="73" mass="7906">MRLLGNPVSNDPIITAGESGAVPAGLLYAMMKNDQHKELRDAVNLDENAHVLIINTEGATDPDNYKKVMTGKK</sequence>
<dbReference type="Gene3D" id="3.40.50.1100">
    <property type="match status" value="1"/>
</dbReference>
<reference evidence="1 2" key="1">
    <citation type="submission" date="2020-08" db="EMBL/GenBank/DDBJ databases">
        <title>Genomic Encyclopedia of Type Strains, Phase IV (KMG-IV): sequencing the most valuable type-strain genomes for metagenomic binning, comparative biology and taxonomic classification.</title>
        <authorList>
            <person name="Goeker M."/>
        </authorList>
    </citation>
    <scope>NUCLEOTIDE SEQUENCE [LARGE SCALE GENOMIC DNA]</scope>
    <source>
        <strain evidence="1 2">DSM 21769</strain>
    </source>
</reference>
<dbReference type="PANTHER" id="PTHR42937:SF1">
    <property type="entry name" value="DIAMINOPROPIONATE AMMONIA-LYASE"/>
    <property type="match status" value="1"/>
</dbReference>
<dbReference type="RefSeq" id="WP_184404295.1">
    <property type="nucleotide sequence ID" value="NZ_JACHHJ010000003.1"/>
</dbReference>
<evidence type="ECO:0000313" key="1">
    <source>
        <dbReference type="EMBL" id="MBB6450235.1"/>
    </source>
</evidence>
<dbReference type="Proteomes" id="UP000568839">
    <property type="component" value="Unassembled WGS sequence"/>
</dbReference>
<organism evidence="1 2">
    <name type="scientific">Geomicrobium halophilum</name>
    <dbReference type="NCBI Taxonomy" id="549000"/>
    <lineage>
        <taxon>Bacteria</taxon>
        <taxon>Bacillati</taxon>
        <taxon>Bacillota</taxon>
        <taxon>Bacilli</taxon>
        <taxon>Bacillales</taxon>
        <taxon>Geomicrobium</taxon>
    </lineage>
</organism>
<gene>
    <name evidence="1" type="ORF">HNR44_002218</name>
</gene>
<name>A0A841PZX9_9BACL</name>
<proteinExistence type="predicted"/>
<dbReference type="AlphaFoldDB" id="A0A841PZX9"/>
<dbReference type="GO" id="GO:1901605">
    <property type="term" value="P:alpha-amino acid metabolic process"/>
    <property type="evidence" value="ECO:0007669"/>
    <property type="project" value="UniProtKB-ARBA"/>
</dbReference>
<dbReference type="InterPro" id="IPR036052">
    <property type="entry name" value="TrpB-like_PALP_sf"/>
</dbReference>
<protein>
    <submittedName>
        <fullName evidence="1">Threonine dehydratase</fullName>
    </submittedName>
</protein>
<evidence type="ECO:0000313" key="2">
    <source>
        <dbReference type="Proteomes" id="UP000568839"/>
    </source>
</evidence>
<dbReference type="PANTHER" id="PTHR42937">
    <property type="match status" value="1"/>
</dbReference>
<comment type="caution">
    <text evidence="1">The sequence shown here is derived from an EMBL/GenBank/DDBJ whole genome shotgun (WGS) entry which is preliminary data.</text>
</comment>
<dbReference type="EMBL" id="JACHHJ010000003">
    <property type="protein sequence ID" value="MBB6450235.1"/>
    <property type="molecule type" value="Genomic_DNA"/>
</dbReference>